<evidence type="ECO:0000313" key="2">
    <source>
        <dbReference type="Proteomes" id="UP001157091"/>
    </source>
</evidence>
<protein>
    <recommendedName>
        <fullName evidence="3">EamA domain-containing protein</fullName>
    </recommendedName>
</protein>
<keyword evidence="2" id="KW-1185">Reference proteome</keyword>
<evidence type="ECO:0000313" key="1">
    <source>
        <dbReference type="EMBL" id="GMA23083.1"/>
    </source>
</evidence>
<name>A0ABQ6HX43_9MICO</name>
<proteinExistence type="predicted"/>
<organism evidence="1 2">
    <name type="scientific">Luteimicrobium album</name>
    <dbReference type="NCBI Taxonomy" id="1054550"/>
    <lineage>
        <taxon>Bacteria</taxon>
        <taxon>Bacillati</taxon>
        <taxon>Actinomycetota</taxon>
        <taxon>Actinomycetes</taxon>
        <taxon>Micrococcales</taxon>
        <taxon>Luteimicrobium</taxon>
    </lineage>
</organism>
<dbReference type="EMBL" id="BSUK01000001">
    <property type="protein sequence ID" value="GMA23083.1"/>
    <property type="molecule type" value="Genomic_DNA"/>
</dbReference>
<evidence type="ECO:0008006" key="3">
    <source>
        <dbReference type="Google" id="ProtNLM"/>
    </source>
</evidence>
<dbReference type="RefSeq" id="WP_284292174.1">
    <property type="nucleotide sequence ID" value="NZ_BSUK01000001.1"/>
</dbReference>
<gene>
    <name evidence="1" type="ORF">GCM10025864_08420</name>
</gene>
<reference evidence="2" key="1">
    <citation type="journal article" date="2019" name="Int. J. Syst. Evol. Microbiol.">
        <title>The Global Catalogue of Microorganisms (GCM) 10K type strain sequencing project: providing services to taxonomists for standard genome sequencing and annotation.</title>
        <authorList>
            <consortium name="The Broad Institute Genomics Platform"/>
            <consortium name="The Broad Institute Genome Sequencing Center for Infectious Disease"/>
            <person name="Wu L."/>
            <person name="Ma J."/>
        </authorList>
    </citation>
    <scope>NUCLEOTIDE SEQUENCE [LARGE SCALE GENOMIC DNA]</scope>
    <source>
        <strain evidence="2">NBRC 106348</strain>
    </source>
</reference>
<dbReference type="Proteomes" id="UP001157091">
    <property type="component" value="Unassembled WGS sequence"/>
</dbReference>
<comment type="caution">
    <text evidence="1">The sequence shown here is derived from an EMBL/GenBank/DDBJ whole genome shotgun (WGS) entry which is preliminary data.</text>
</comment>
<sequence>MTSGAVAMVFVGGSAAVSHVLVDAPLFTAQALRYAAAAVVLLLVARVRGSGSSGPGASNGSG</sequence>
<accession>A0ABQ6HX43</accession>